<evidence type="ECO:0000313" key="1">
    <source>
        <dbReference type="EMBL" id="PJM72596.1"/>
    </source>
</evidence>
<keyword evidence="2" id="KW-1185">Reference proteome</keyword>
<reference evidence="1 2" key="1">
    <citation type="submission" date="2017-10" db="EMBL/GenBank/DDBJ databases">
        <title>Draft genome sequences of strains TRE 1, TRE 9, TRE H and TRI 7, isolated from tamarins, belonging to four potential novel Bifidobacterium species.</title>
        <authorList>
            <person name="Mattarelli P."/>
            <person name="Modesto M."/>
            <person name="Puglisi E."/>
            <person name="Morelli L."/>
            <person name="Spezio C."/>
            <person name="Bonetti A."/>
            <person name="Sandri C."/>
        </authorList>
    </citation>
    <scope>NUCLEOTIDE SEQUENCE [LARGE SCALE GENOMIC DNA]</scope>
    <source>
        <strain evidence="2">TRE1</strain>
    </source>
</reference>
<accession>A0A2M9H733</accession>
<gene>
    <name evidence="1" type="ORF">CS006_08450</name>
</gene>
<dbReference type="EMBL" id="PEBI01000004">
    <property type="protein sequence ID" value="PJM72596.1"/>
    <property type="molecule type" value="Genomic_DNA"/>
</dbReference>
<proteinExistence type="predicted"/>
<evidence type="ECO:0000313" key="2">
    <source>
        <dbReference type="Proteomes" id="UP000229095"/>
    </source>
</evidence>
<protein>
    <submittedName>
        <fullName evidence="1">Uncharacterized protein</fullName>
    </submittedName>
</protein>
<name>A0A2M9H733_9BIFI</name>
<comment type="caution">
    <text evidence="1">The sequence shown here is derived from an EMBL/GenBank/DDBJ whole genome shotgun (WGS) entry which is preliminary data.</text>
</comment>
<organism evidence="1 2">
    <name type="scientific">Bifidobacterium primatium</name>
    <dbReference type="NCBI Taxonomy" id="2045438"/>
    <lineage>
        <taxon>Bacteria</taxon>
        <taxon>Bacillati</taxon>
        <taxon>Actinomycetota</taxon>
        <taxon>Actinomycetes</taxon>
        <taxon>Bifidobacteriales</taxon>
        <taxon>Bifidobacteriaceae</taxon>
        <taxon>Bifidobacterium</taxon>
    </lineage>
</organism>
<dbReference type="Proteomes" id="UP000229095">
    <property type="component" value="Unassembled WGS sequence"/>
</dbReference>
<dbReference type="AlphaFoldDB" id="A0A2M9H733"/>
<sequence length="80" mass="8828">MKGTKGLALQQYSALLRIQRNSRSEGVLTMTQHQCTIAGCDEPAEASGLCERHFTRALVYGQFRTPRHQSPVAAAAVKRQ</sequence>